<dbReference type="InterPro" id="IPR005546">
    <property type="entry name" value="Autotransporte_beta"/>
</dbReference>
<evidence type="ECO:0000313" key="3">
    <source>
        <dbReference type="EMBL" id="MBV2144988.1"/>
    </source>
</evidence>
<sequence length="3806" mass="374837">MSPTKKRSNWRGYHPVAQRISRTTQPHARAFLCLLRGGRMTKYKGEVASYAPYIGQVVSVFARAVRASTLPGALLAGLMLYPAAAADQYWDANQTSPGSGGTGTWNLTSSFWSPNADGVSGPYTAWNNAGLDIAIFGGTAGTVTLGSPITANGLAFNTNGYTLSGGTLTLGGVMPTVTVSTGTSTINSVIAGTSGLTKAGGGILALNGINTFTGGINLDAGTLNVGSDAALGAAGNNIVTAAGASVGLTISGANTNRTVNIGDGGKLNLAGAGAGSALVTGNGQVSVGVGVTMSNDASTYTGITTFNGVNGTGSSYFTSIGNLGEASSLGAPVTVSDGTIIFAQSSQYSDNVIYLGDGDSSNRNWELYGGAALIRNRGTGTLSITGDVLTSGASGFFAEDADIELLGTLSGDKYDFSGKTGRTITLGGVNSYTGTSEISTITVRASVLADAGTASSLGAGTDPISISNKGTLSYTGTGGNSNRQWTIASGNILNDGSGALTLSGGVNLDPLASNNSFTLGGSFAGVNTLSGVISGKGDLISDGAGTWALGAANTREGAVIVNSGTLRAGNAAAFGVLTGVTVNGGTLDLNSYDLVAPTLAGTGGNVALGSGKLTNNGTISTSFAGSISGSGGLEKLGTGKLTLSGTNTYTGSTIIGGGELALDFAAAGAPGSNIISNASALNMAGGRLSITGGAGAANEQTFNGLSVTAGSNTISATSGTGGSLTVNLGAVTHSGGIVSFILPTTGNITTTSTVLGGWATVNGTDYAKVVGGNIVAFTEADYTDKDDAGNWQNGEYITDVDGFFGTVGSTVQLGGLRYTVGKPSTVTVAGGQTLGVDGTIIVAPSVGKNDQTITGGMLTGSSGGGVVGIHQNSTGNFTIGSQIVDNGGAIGVTKGGTGLATLSGSNTYSGATIVSQGTLSVNSIGNGGSASAIGASSSDSANLVLESGTLQYTGGSTITDRGFTVVNGGATSAAIDVANTSTNLTFTGKVTSPDDGGLTKTGAGTLTLANGGNDYIGATTVAGGTLSVNTLADGGLASGIGASSSDSANLVLSNSGTLQYTGSSVSVDRGFTLQTPAGGIDVADIGTTLGFSGDVVGDGGLRKYGAGTLLLSGNNSYTGDTIVSAGELQAGSTTAFGTGPMTVDAGARLNLNDYDNTVGGLFGAGAVELGSATLEVAAGGNFSGTISGTGGLTRTGSYTLTISGCNNDYTGATTIKGILSTNCLADGGQASGIGASTADSANLVISNGALQYTGTSVSVDRGLTVGGTSDIFVTEATTTLGFEGAVVGNASFRKRGAGTLVLEGANSYTGHTFALEGTLRAGSTAAFGDSGLRMDNAGAIVDLAGFNNNVLYIGQGGSSTPGEITLGGAALTITYGSNQTYSGAISGSGSLIKAGTGIQTLSGATSSYDGPTTINGGVLAVTHLNNGGVNSSIGASSADAGNLVINGGTLRYIGSGDSTDRRFTLGASGGNVLDASGTGAISFASNAPVTFSGSNTAQTLTLTGTNTGNNTLAAQLTNNGTGVTSLNKASTGTWVLSNPDSTYTGRTNINGGVLVVDKMSNGGEASSIGASSLAAGNLVIGNGSTLRYNGSGDTTDRLFTLAAGTTFIESSGTGALVFNNTSAVTLSGNNTARTIALGGTNTDFNTLGGTIADNGTGKTTLAKNDSGTWVLTGNNSYTGNTVINDGNLMIGNGGTSGNAGAGNIIVFAPTSTLSINRSDTFDFTGTLSGPGSLAQIGSGTTVLTASGNSIGATSVDNGTLQVDGSLDTPTIAMNGNSTLTVNGTVETASGGTAVFTGDAGSSTINVNAGGTLRANGYLGAGDDTINVSGTLDTGAGNLQLGAGNDTLVLNDSAVFDGGGVDAGTGGETGRGDTLKVDTTAGRTLDGANVTNFESLDKLGTGTLTLTGAHGYSAGTMIDAGTLQIGSGAMAGSLGGDVLNNGTLAFNLDNDYGFSGTISGSGGVNKLGTGTTALTGNNSYAGATNILGGTLLVNGNQSAATGQTSVANGAALGGTGTVGGNVMVADGGAINPGEAGSAPGTLTINGDLVLSSGSSLNFNFGEADIVGGPLNDHLVVGGDLTLDGTLNVTQTPGGNFGPGIYRVISYDGSLTDNGLNLTSPDYSLQTSVNNQVNLVNSAGMALSYWDGDAGPHGNGVVNGGNGTWFAAGGRNWTDETGTFNAPFDNGSFAIFAGTSGTVIVDNSAGQVQATGMQFATGGYIVQGSDIELVGPDAIIRVGDGTQAGASYVATITSNLTGTSVLEKTDQGTLVLGGINSYSGGTAINGGTIQISADSNLGLASGNLSLNGGTLRNTGAIVSGRLTALDAGGGTFDTLADLTLNGIVSGTGSLTKTGGGTLTLAGVNSYAGGTAINGGTVAVSADQNLGQANGAVTFNGGTLNNTAGFASSRDAVLNASGGTFKTDGDLSWQGMISGAGSLTKTGAGALVLTADTSYSGGTTISAGTLQLGNGGTSGFIIGDVTNNDALAFNRSDTVNFDGLISGSGTLEQKGPGTVILTADNTYAGQTTVNGGALYINGDQSLATGEVTVASSASLGGVGTIGGNVTLGALATLNPGDLSVTPGTLTINGDLTIAPNATLAYNFGQAGVIGGAYNDLTVVHGDLLLDGIIDVTEAPGGNFGPGIYRVISYDGALTDGGLVSASPDHAVQTAIANQVNLVSTSGLLLNFWDGADASLHHNDAVNGGDGVWQLGGSANWTGSTGDLNGTFDNGSFAVFGGKAGNVTVDAGAGAITVAGMQFATDGYLVEGDSIALNGPQATIRVGDGTMPGAGYVATIASDLTGNSQLVKTDLGTLVLDGANSYSGGTAIHGGTVQISNDSNLGALSGQLTFDSGTLRNTAAMSSTRDAGLLAGGGSFQTDAELTLSGLISGMGALTKGGNGALILTGTNSYSGDTTVSAGGLFVNGDQTAANGATSVLSGASLGGKGIIGGNVTISDGGTLNPGDADGTPGTLSILGDLSLSSGSILNYSFGSANEVGGSLNDLTTVGGNLVLDGTINVSVTPGGSFGPGVYRVFSYDGALTDNGLSIGSIPSSGAYVQTSIANQVNLVTTDGLSLNYWDGNAGPKNNGVVDGGDGLWQSSIGNENWTDSTGTINAPYSDSSFAIFAGKAGMVTVDNSLGNVTASGMQFASDGYVIEGDDLALTGGTTSTIRVGDGTTDGAGFTATISSQLTGSTQLVKTDLGTLVLTGANSYTGGTAVNGGTLAVSSDANLGEASGEVSLNGGTLNTTASFETARQLNALGEVNVRTDAETVLTWNGFISGAGNLHKLGGGRLDIASDNSAFAGTTSVQEGVLEVSGSLCGDVNVLSGGRLEGNGTVCDTNNFEGGTVAPGVSIGTLTVDGNYSGSDGTLEIEAELGGDSSKADRLVVTGNTSGTSNVKVVNLGGGGAQTENGIKIIDVGGKSEGTFSLLGDYLFQGEKAVVGGAYAYRLYKDGISTPADGDWYLRSTYLNPNNPEPQPLYAPGVPLYEAYANVLQSFNELGTLQQRVGNRSWGAEATPQGADVPGAGPVDRSAIWARIEAAHSSITPERSTTVSDYDTTVWKLQAGLDGMLHEGESGILIGGVTAHFGTVSSSIMSVFGTGSIDTTGYGLGGTMTWYGENGFYADAQAQLTWYDSDIKSATLGKTLAEGNNGFGYALSIEAGQKIALQDGWSLTPQAQLAYSSVRFSRFTDPYSAEVSAGDGDRLLGRLGLSGNYERQWTDSLGQVRRSHVYGIANVYYDFLNGSDVDVSGVGFSSRNQALWGGIGMGGTLSWDDGHYALYGEALAKTSLKDFGDSKSIGAKLGFMVKW</sequence>
<dbReference type="PANTHER" id="PTHR35037:SF3">
    <property type="entry name" value="C-TERMINAL REGION OF AIDA-LIKE PROTEIN"/>
    <property type="match status" value="1"/>
</dbReference>
<dbReference type="CDD" id="cd01344">
    <property type="entry name" value="PL2_Passenger_AT"/>
    <property type="match status" value="1"/>
</dbReference>
<keyword evidence="1" id="KW-0732">Signal</keyword>
<feature type="domain" description="Autotransporter" evidence="2">
    <location>
        <begin position="3524"/>
        <end position="3806"/>
    </location>
</feature>
<dbReference type="PROSITE" id="PS51208">
    <property type="entry name" value="AUTOTRANSPORTER"/>
    <property type="match status" value="1"/>
</dbReference>
<dbReference type="Proteomes" id="UP000752297">
    <property type="component" value="Unassembled WGS sequence"/>
</dbReference>
<gene>
    <name evidence="3" type="ORF">KUG47_15935</name>
</gene>
<keyword evidence="4" id="KW-1185">Reference proteome</keyword>
<comment type="caution">
    <text evidence="3">The sequence shown here is derived from an EMBL/GenBank/DDBJ whole genome shotgun (WGS) entry which is preliminary data.</text>
</comment>
<dbReference type="NCBIfam" id="TIGR01414">
    <property type="entry name" value="autotrans_barl"/>
    <property type="match status" value="1"/>
</dbReference>
<name>A0A949UWE9_9HYPH</name>
<organism evidence="3 4">
    <name type="scientific">Falsochrobactrum tianjinense</name>
    <dbReference type="NCBI Taxonomy" id="2706015"/>
    <lineage>
        <taxon>Bacteria</taxon>
        <taxon>Pseudomonadati</taxon>
        <taxon>Pseudomonadota</taxon>
        <taxon>Alphaproteobacteria</taxon>
        <taxon>Hyphomicrobiales</taxon>
        <taxon>Brucellaceae</taxon>
        <taxon>Falsochrobactrum</taxon>
    </lineage>
</organism>
<protein>
    <submittedName>
        <fullName evidence="3">Autotransporter-associated beta strand repeat-containing protein</fullName>
    </submittedName>
</protein>
<reference evidence="3 4" key="1">
    <citation type="submission" date="2021-06" db="EMBL/GenBank/DDBJ databases">
        <title>Falsochrobactrum tianjin sp.nov., a new petroleum-degrading bacteria isolated from oily soils.</title>
        <authorList>
            <person name="Chen G."/>
            <person name="Chen H."/>
            <person name="Tian J."/>
            <person name="Qing J."/>
            <person name="Zhong L."/>
            <person name="Ma W."/>
            <person name="Song Y."/>
            <person name="Cui X."/>
            <person name="Yan B."/>
        </authorList>
    </citation>
    <scope>NUCLEOTIDE SEQUENCE [LARGE SCALE GENOMIC DNA]</scope>
    <source>
        <strain evidence="3 4">TDYN1</strain>
    </source>
</reference>
<dbReference type="Pfam" id="PF12951">
    <property type="entry name" value="PATR"/>
    <property type="match status" value="22"/>
</dbReference>
<evidence type="ECO:0000313" key="4">
    <source>
        <dbReference type="Proteomes" id="UP000752297"/>
    </source>
</evidence>
<dbReference type="NCBIfam" id="TIGR02601">
    <property type="entry name" value="autotrns_rpt"/>
    <property type="match status" value="19"/>
</dbReference>
<dbReference type="GO" id="GO:0019867">
    <property type="term" value="C:outer membrane"/>
    <property type="evidence" value="ECO:0007669"/>
    <property type="project" value="InterPro"/>
</dbReference>
<accession>A0A949UWE9</accession>
<evidence type="ECO:0000256" key="1">
    <source>
        <dbReference type="ARBA" id="ARBA00022729"/>
    </source>
</evidence>
<dbReference type="SMART" id="SM00869">
    <property type="entry name" value="Autotransporter"/>
    <property type="match status" value="1"/>
</dbReference>
<dbReference type="EMBL" id="JAHRVA010000008">
    <property type="protein sequence ID" value="MBV2144988.1"/>
    <property type="molecule type" value="Genomic_DNA"/>
</dbReference>
<evidence type="ECO:0000259" key="2">
    <source>
        <dbReference type="PROSITE" id="PS51208"/>
    </source>
</evidence>
<dbReference type="PANTHER" id="PTHR35037">
    <property type="entry name" value="C-TERMINAL REGION OF AIDA-LIKE PROTEIN"/>
    <property type="match status" value="1"/>
</dbReference>
<dbReference type="InterPro" id="IPR013425">
    <property type="entry name" value="Autotrns_rpt"/>
</dbReference>
<dbReference type="InterPro" id="IPR006315">
    <property type="entry name" value="OM_autotransptr_brl_dom"/>
</dbReference>
<proteinExistence type="predicted"/>
<dbReference type="InterPro" id="IPR051551">
    <property type="entry name" value="Autotransporter_adhesion"/>
</dbReference>
<dbReference type="InterPro" id="IPR043990">
    <property type="entry name" value="AC_1"/>
</dbReference>
<dbReference type="Pfam" id="PF18883">
    <property type="entry name" value="AC_1"/>
    <property type="match status" value="1"/>
</dbReference>